<organism evidence="5">
    <name type="scientific">Geobacter sp. (strain M21)</name>
    <dbReference type="NCBI Taxonomy" id="443144"/>
    <lineage>
        <taxon>Bacteria</taxon>
        <taxon>Pseudomonadati</taxon>
        <taxon>Thermodesulfobacteriota</taxon>
        <taxon>Desulfuromonadia</taxon>
        <taxon>Geobacterales</taxon>
        <taxon>Geobacteraceae</taxon>
        <taxon>Geobacter</taxon>
    </lineage>
</organism>
<sequence>METSATEQSRAYRGQSRQKRVNVGPGERKASLAGGAALALSGLWSIGRRNYLSGLAMIASGGMLLYRGQTGHCGMYEAMGVDTVHTQESGLRIEKVVTIGLPPHQVYEFWRHLENLPRFMKHLASVQVTGERTSHWKAVGPGGLSAEWDAEMMEDTPGQQISWHSVGSADIPNKGTVEFKEAPGNRGTEVRVSIDYYPPGGTAGRAAAKIAHGLNAQQLEEDLKRLKQILEVGEETTARRTAE</sequence>
<proteinExistence type="inferred from homology"/>
<dbReference type="EMBL" id="CP001661">
    <property type="protein sequence ID" value="ACT16209.1"/>
    <property type="molecule type" value="Genomic_DNA"/>
</dbReference>
<feature type="domain" description="Coenzyme Q-binding protein COQ10 START" evidence="3">
    <location>
        <begin position="99"/>
        <end position="223"/>
    </location>
</feature>
<gene>
    <name evidence="5" type="ordered locus">GM21_0123</name>
</gene>
<dbReference type="eggNOG" id="COG5637">
    <property type="taxonomic scope" value="Bacteria"/>
</dbReference>
<comment type="similarity">
    <text evidence="1">Belongs to the ribosome association toxin RatA family.</text>
</comment>
<evidence type="ECO:0000259" key="4">
    <source>
        <dbReference type="Pfam" id="PF11127"/>
    </source>
</evidence>
<reference evidence="5" key="1">
    <citation type="submission" date="2009-07" db="EMBL/GenBank/DDBJ databases">
        <title>Complete sequence of Geobacter sp. M21.</title>
        <authorList>
            <consortium name="US DOE Joint Genome Institute"/>
            <person name="Lucas S."/>
            <person name="Copeland A."/>
            <person name="Lapidus A."/>
            <person name="Glavina del Rio T."/>
            <person name="Dalin E."/>
            <person name="Tice H."/>
            <person name="Bruce D."/>
            <person name="Goodwin L."/>
            <person name="Pitluck S."/>
            <person name="Saunders E."/>
            <person name="Brettin T."/>
            <person name="Detter J.C."/>
            <person name="Han C."/>
            <person name="Larimer F."/>
            <person name="Land M."/>
            <person name="Hauser L."/>
            <person name="Kyrpides N."/>
            <person name="Ovchinnikova G."/>
            <person name="Lovley D."/>
        </authorList>
    </citation>
    <scope>NUCLEOTIDE SEQUENCE [LARGE SCALE GENOMIC DNA]</scope>
    <source>
        <strain evidence="5">M21</strain>
    </source>
</reference>
<dbReference type="InterPro" id="IPR047137">
    <property type="entry name" value="ORF3"/>
</dbReference>
<dbReference type="HOGENOM" id="CLU_079860_0_0_7"/>
<dbReference type="PANTHER" id="PTHR33824:SF7">
    <property type="entry name" value="POLYKETIDE CYCLASE_DEHYDRASE AND LIPID TRANSPORT SUPERFAMILY PROTEIN"/>
    <property type="match status" value="1"/>
</dbReference>
<dbReference type="Pfam" id="PF03364">
    <property type="entry name" value="Polyketide_cyc"/>
    <property type="match status" value="1"/>
</dbReference>
<dbReference type="KEGG" id="gem:GM21_0123"/>
<evidence type="ECO:0000256" key="2">
    <source>
        <dbReference type="SAM" id="MobiDB-lite"/>
    </source>
</evidence>
<dbReference type="Gene3D" id="3.30.530.20">
    <property type="match status" value="1"/>
</dbReference>
<dbReference type="SUPFAM" id="SSF55961">
    <property type="entry name" value="Bet v1-like"/>
    <property type="match status" value="1"/>
</dbReference>
<protein>
    <submittedName>
        <fullName evidence="5">Cyclase/dehydrase</fullName>
    </submittedName>
</protein>
<dbReference type="InterPro" id="IPR023393">
    <property type="entry name" value="START-like_dom_sf"/>
</dbReference>
<accession>C6E8S0</accession>
<evidence type="ECO:0000313" key="5">
    <source>
        <dbReference type="EMBL" id="ACT16209.1"/>
    </source>
</evidence>
<feature type="region of interest" description="Disordered" evidence="2">
    <location>
        <begin position="1"/>
        <end position="26"/>
    </location>
</feature>
<feature type="domain" description="Inner membrane protein YgaP-like transmembrane" evidence="4">
    <location>
        <begin position="21"/>
        <end position="86"/>
    </location>
</feature>
<dbReference type="OrthoDB" id="9797595at2"/>
<dbReference type="AlphaFoldDB" id="C6E8S0"/>
<dbReference type="Pfam" id="PF11127">
    <property type="entry name" value="YgaP-like_TM"/>
    <property type="match status" value="1"/>
</dbReference>
<dbReference type="CDD" id="cd07817">
    <property type="entry name" value="SRPBCC_8"/>
    <property type="match status" value="1"/>
</dbReference>
<dbReference type="STRING" id="443144.GM21_0123"/>
<evidence type="ECO:0000256" key="1">
    <source>
        <dbReference type="ARBA" id="ARBA00008918"/>
    </source>
</evidence>
<name>C6E8S0_GEOSM</name>
<dbReference type="InterPro" id="IPR021309">
    <property type="entry name" value="YgaP-like_TM"/>
</dbReference>
<dbReference type="PANTHER" id="PTHR33824">
    <property type="entry name" value="POLYKETIDE CYCLASE/DEHYDRASE AND LIPID TRANSPORT SUPERFAMILY PROTEIN"/>
    <property type="match status" value="1"/>
</dbReference>
<dbReference type="InterPro" id="IPR005031">
    <property type="entry name" value="COQ10_START"/>
</dbReference>
<evidence type="ECO:0000259" key="3">
    <source>
        <dbReference type="Pfam" id="PF03364"/>
    </source>
</evidence>